<dbReference type="CDD" id="cd02440">
    <property type="entry name" value="AdoMet_MTases"/>
    <property type="match status" value="1"/>
</dbReference>
<evidence type="ECO:0000313" key="2">
    <source>
        <dbReference type="EMBL" id="SFE65046.1"/>
    </source>
</evidence>
<reference evidence="2 3" key="1">
    <citation type="submission" date="2016-10" db="EMBL/GenBank/DDBJ databases">
        <authorList>
            <person name="de Groot N.N."/>
        </authorList>
    </citation>
    <scope>NUCLEOTIDE SEQUENCE [LARGE SCALE GENOMIC DNA]</scope>
    <source>
        <strain evidence="2 3">DSM 26130</strain>
    </source>
</reference>
<dbReference type="InterPro" id="IPR029063">
    <property type="entry name" value="SAM-dependent_MTases_sf"/>
</dbReference>
<keyword evidence="2" id="KW-0808">Transferase</keyword>
<dbReference type="STRING" id="662367.SAMN05216167_1177"/>
<dbReference type="Gene3D" id="3.40.50.150">
    <property type="entry name" value="Vaccinia Virus protein VP39"/>
    <property type="match status" value="1"/>
</dbReference>
<name>A0A1I2C9P7_9BACT</name>
<organism evidence="2 3">
    <name type="scientific">Spirosoma endophyticum</name>
    <dbReference type="NCBI Taxonomy" id="662367"/>
    <lineage>
        <taxon>Bacteria</taxon>
        <taxon>Pseudomonadati</taxon>
        <taxon>Bacteroidota</taxon>
        <taxon>Cytophagia</taxon>
        <taxon>Cytophagales</taxon>
        <taxon>Cytophagaceae</taxon>
        <taxon>Spirosoma</taxon>
    </lineage>
</organism>
<feature type="domain" description="Methyltransferase type 11" evidence="1">
    <location>
        <begin position="126"/>
        <end position="173"/>
    </location>
</feature>
<proteinExistence type="predicted"/>
<dbReference type="GO" id="GO:0032259">
    <property type="term" value="P:methylation"/>
    <property type="evidence" value="ECO:0007669"/>
    <property type="project" value="UniProtKB-KW"/>
</dbReference>
<dbReference type="AlphaFoldDB" id="A0A1I2C9P7"/>
<evidence type="ECO:0000259" key="1">
    <source>
        <dbReference type="Pfam" id="PF08241"/>
    </source>
</evidence>
<evidence type="ECO:0000313" key="3">
    <source>
        <dbReference type="Proteomes" id="UP000198598"/>
    </source>
</evidence>
<dbReference type="GO" id="GO:0008757">
    <property type="term" value="F:S-adenosylmethionine-dependent methyltransferase activity"/>
    <property type="evidence" value="ECO:0007669"/>
    <property type="project" value="InterPro"/>
</dbReference>
<sequence>MKKVLKTIKESAKEVYLDATQLYYNVAGNDVECNICHYKANKLSDDPWHLNCICPKCYSTVRHRLLLASLSLLEEFDLKKIIKDKKVLHFAPEKFLEKIIRKNAGSYQTADFFTDGYSYKNIDYNIDISDMKAIADESFDCVIACDVLEHVPNHRAGIDEVFRVLKPGGYCIFTVPQKDHLKHTIEDLSITSPKERERVFGQYDHLRIYGDDFVDMLTNSGFDVTSINEKNFDKETAERFVLFPPVLSNKPMATNFRKVFFGRKKPPLSGPLATANSIGVMQQTNS</sequence>
<dbReference type="SUPFAM" id="SSF53335">
    <property type="entry name" value="S-adenosyl-L-methionine-dependent methyltransferases"/>
    <property type="match status" value="1"/>
</dbReference>
<dbReference type="InterPro" id="IPR013216">
    <property type="entry name" value="Methyltransf_11"/>
</dbReference>
<keyword evidence="2" id="KW-0489">Methyltransferase</keyword>
<dbReference type="Pfam" id="PF08241">
    <property type="entry name" value="Methyltransf_11"/>
    <property type="match status" value="1"/>
</dbReference>
<keyword evidence="3" id="KW-1185">Reference proteome</keyword>
<dbReference type="RefSeq" id="WP_093832281.1">
    <property type="nucleotide sequence ID" value="NZ_FOLQ01000017.1"/>
</dbReference>
<accession>A0A1I2C9P7</accession>
<dbReference type="Proteomes" id="UP000198598">
    <property type="component" value="Unassembled WGS sequence"/>
</dbReference>
<dbReference type="OrthoDB" id="3896938at2"/>
<dbReference type="EMBL" id="FOLQ01000017">
    <property type="protein sequence ID" value="SFE65046.1"/>
    <property type="molecule type" value="Genomic_DNA"/>
</dbReference>
<protein>
    <submittedName>
        <fullName evidence="2">Methyltransferase domain-containing protein</fullName>
    </submittedName>
</protein>
<gene>
    <name evidence="2" type="ORF">SAMN05216167_1177</name>
</gene>